<sequence length="31" mass="3392">QIEHDYEAIVRESQAAIDQANAAIAGPWAPR</sequence>
<comment type="caution">
    <text evidence="1">The sequence shown here is derived from an EMBL/GenBank/DDBJ whole genome shotgun (WGS) entry which is preliminary data.</text>
</comment>
<proteinExistence type="predicted"/>
<accession>J9FCH5</accession>
<protein>
    <submittedName>
        <fullName evidence="1">Uncharacterized protein</fullName>
    </submittedName>
</protein>
<name>J9FCH5_9ZZZZ</name>
<dbReference type="AlphaFoldDB" id="J9FCH5"/>
<evidence type="ECO:0000313" key="1">
    <source>
        <dbReference type="EMBL" id="EJW92123.1"/>
    </source>
</evidence>
<dbReference type="EMBL" id="AMCI01007742">
    <property type="protein sequence ID" value="EJW92123.1"/>
    <property type="molecule type" value="Genomic_DNA"/>
</dbReference>
<reference evidence="1" key="1">
    <citation type="journal article" date="2012" name="PLoS ONE">
        <title>Gene sets for utilization of primary and secondary nutrition supplies in the distal gut of endangered iberian lynx.</title>
        <authorList>
            <person name="Alcaide M."/>
            <person name="Messina E."/>
            <person name="Richter M."/>
            <person name="Bargiela R."/>
            <person name="Peplies J."/>
            <person name="Huws S.A."/>
            <person name="Newbold C.J."/>
            <person name="Golyshin P.N."/>
            <person name="Simon M.A."/>
            <person name="Lopez G."/>
            <person name="Yakimov M.M."/>
            <person name="Ferrer M."/>
        </authorList>
    </citation>
    <scope>NUCLEOTIDE SEQUENCE</scope>
</reference>
<gene>
    <name evidence="1" type="ORF">EVA_19770</name>
</gene>
<organism evidence="1">
    <name type="scientific">gut metagenome</name>
    <dbReference type="NCBI Taxonomy" id="749906"/>
    <lineage>
        <taxon>unclassified sequences</taxon>
        <taxon>metagenomes</taxon>
        <taxon>organismal metagenomes</taxon>
    </lineage>
</organism>
<feature type="non-terminal residue" evidence="1">
    <location>
        <position position="1"/>
    </location>
</feature>